<feature type="region of interest" description="Disordered" evidence="1">
    <location>
        <begin position="1"/>
        <end position="41"/>
    </location>
</feature>
<dbReference type="Proteomes" id="UP000469159">
    <property type="component" value="Unassembled WGS sequence"/>
</dbReference>
<gene>
    <name evidence="3" type="ORF">GRI75_03810</name>
</gene>
<keyword evidence="2" id="KW-0812">Transmembrane</keyword>
<dbReference type="InterPro" id="IPR009937">
    <property type="entry name" value="Phage_holin_3_6"/>
</dbReference>
<dbReference type="Pfam" id="PF07332">
    <property type="entry name" value="Phage_holin_3_6"/>
    <property type="match status" value="1"/>
</dbReference>
<evidence type="ECO:0000256" key="2">
    <source>
        <dbReference type="SAM" id="Phobius"/>
    </source>
</evidence>
<organism evidence="3 4">
    <name type="scientific">Croceibacterium soli</name>
    <dbReference type="NCBI Taxonomy" id="1739690"/>
    <lineage>
        <taxon>Bacteria</taxon>
        <taxon>Pseudomonadati</taxon>
        <taxon>Pseudomonadota</taxon>
        <taxon>Alphaproteobacteria</taxon>
        <taxon>Sphingomonadales</taxon>
        <taxon>Erythrobacteraceae</taxon>
        <taxon>Croceibacterium</taxon>
    </lineage>
</organism>
<evidence type="ECO:0000256" key="1">
    <source>
        <dbReference type="SAM" id="MobiDB-lite"/>
    </source>
</evidence>
<feature type="transmembrane region" description="Helical" evidence="2">
    <location>
        <begin position="112"/>
        <end position="135"/>
    </location>
</feature>
<dbReference type="AlphaFoldDB" id="A0A6I4UPQ2"/>
<evidence type="ECO:0000313" key="4">
    <source>
        <dbReference type="Proteomes" id="UP000469159"/>
    </source>
</evidence>
<feature type="transmembrane region" description="Helical" evidence="2">
    <location>
        <begin position="79"/>
        <end position="106"/>
    </location>
</feature>
<reference evidence="3 4" key="1">
    <citation type="submission" date="2019-12" db="EMBL/GenBank/DDBJ databases">
        <title>Genomic-based taxomic classification of the family Erythrobacteraceae.</title>
        <authorList>
            <person name="Xu L."/>
        </authorList>
    </citation>
    <scope>NUCLEOTIDE SEQUENCE [LARGE SCALE GENOMIC DNA]</scope>
    <source>
        <strain evidence="3 4">MCCC 1K02066</strain>
    </source>
</reference>
<dbReference type="OrthoDB" id="7392290at2"/>
<evidence type="ECO:0000313" key="3">
    <source>
        <dbReference type="EMBL" id="MXP40772.1"/>
    </source>
</evidence>
<feature type="compositionally biased region" description="Basic and acidic residues" evidence="1">
    <location>
        <begin position="29"/>
        <end position="41"/>
    </location>
</feature>
<dbReference type="RefSeq" id="WP_160745638.1">
    <property type="nucleotide sequence ID" value="NZ_WTYK01000002.1"/>
</dbReference>
<sequence length="153" mass="16010">MRPQAEEDFAPLPGAGEVTLPRQPGGDHAASHHEAAGSAEERSLFEDVEVLIEDGKTYLEAELNFQKTRARFAGDHAKWVLAYGSVALVVALVALIALAVGLIIALTPHLSAWGATALVVVLFGVVAALAARAALSRVRELSKAFGSGTEGSR</sequence>
<dbReference type="EMBL" id="WTYK01000002">
    <property type="protein sequence ID" value="MXP40772.1"/>
    <property type="molecule type" value="Genomic_DNA"/>
</dbReference>
<name>A0A6I4UPQ2_9SPHN</name>
<comment type="caution">
    <text evidence="3">The sequence shown here is derived from an EMBL/GenBank/DDBJ whole genome shotgun (WGS) entry which is preliminary data.</text>
</comment>
<keyword evidence="4" id="KW-1185">Reference proteome</keyword>
<keyword evidence="2" id="KW-1133">Transmembrane helix</keyword>
<accession>A0A6I4UPQ2</accession>
<keyword evidence="2" id="KW-0472">Membrane</keyword>
<proteinExistence type="predicted"/>
<protein>
    <submittedName>
        <fullName evidence="3">Phage holin family protein</fullName>
    </submittedName>
</protein>